<name>A0ABS1HEB6_9BACT</name>
<keyword evidence="3" id="KW-1185">Reference proteome</keyword>
<accession>A0ABS1HEB6</accession>
<proteinExistence type="predicted"/>
<gene>
    <name evidence="2" type="ORF">JIV24_00685</name>
</gene>
<comment type="caution">
    <text evidence="2">The sequence shown here is derived from an EMBL/GenBank/DDBJ whole genome shotgun (WGS) entry which is preliminary data.</text>
</comment>
<protein>
    <submittedName>
        <fullName evidence="2">DUF2752 domain-containing protein</fullName>
    </submittedName>
</protein>
<dbReference type="Pfam" id="PF10825">
    <property type="entry name" value="DUF2752"/>
    <property type="match status" value="1"/>
</dbReference>
<evidence type="ECO:0000313" key="3">
    <source>
        <dbReference type="Proteomes" id="UP000605676"/>
    </source>
</evidence>
<dbReference type="InterPro" id="IPR021215">
    <property type="entry name" value="DUF2752"/>
</dbReference>
<sequence>MTYKYKNSHLEAYFWLIALVSLALSSPDEATHYTLCIFKNLGFNFCPGCGLGHSITYLFHGRLLDAWQAHPLAPIAVVVLLYRSFKILRKDINFTT</sequence>
<organism evidence="2 3">
    <name type="scientific">Carboxylicivirga marina</name>
    <dbReference type="NCBI Taxonomy" id="2800988"/>
    <lineage>
        <taxon>Bacteria</taxon>
        <taxon>Pseudomonadati</taxon>
        <taxon>Bacteroidota</taxon>
        <taxon>Bacteroidia</taxon>
        <taxon>Marinilabiliales</taxon>
        <taxon>Marinilabiliaceae</taxon>
        <taxon>Carboxylicivirga</taxon>
    </lineage>
</organism>
<evidence type="ECO:0000256" key="1">
    <source>
        <dbReference type="SAM" id="SignalP"/>
    </source>
</evidence>
<evidence type="ECO:0000313" key="2">
    <source>
        <dbReference type="EMBL" id="MBK3515835.1"/>
    </source>
</evidence>
<keyword evidence="1" id="KW-0732">Signal</keyword>
<feature type="signal peptide" evidence="1">
    <location>
        <begin position="1"/>
        <end position="30"/>
    </location>
</feature>
<dbReference type="Proteomes" id="UP000605676">
    <property type="component" value="Unassembled WGS sequence"/>
</dbReference>
<dbReference type="EMBL" id="JAENRR010000001">
    <property type="protein sequence ID" value="MBK3515835.1"/>
    <property type="molecule type" value="Genomic_DNA"/>
</dbReference>
<feature type="chain" id="PRO_5047486104" evidence="1">
    <location>
        <begin position="31"/>
        <end position="96"/>
    </location>
</feature>
<reference evidence="2 3" key="1">
    <citation type="submission" date="2021-01" db="EMBL/GenBank/DDBJ databases">
        <title>Carboxyliciviraga sp.nov., isolated from coastal sediments.</title>
        <authorList>
            <person name="Lu D."/>
            <person name="Zhang T."/>
        </authorList>
    </citation>
    <scope>NUCLEOTIDE SEQUENCE [LARGE SCALE GENOMIC DNA]</scope>
    <source>
        <strain evidence="2 3">N1Y132</strain>
    </source>
</reference>